<keyword evidence="1" id="KW-0507">mRNA processing</keyword>
<feature type="region of interest" description="Disordered" evidence="3">
    <location>
        <begin position="51"/>
        <end position="142"/>
    </location>
</feature>
<dbReference type="EMBL" id="JACYCD010000047">
    <property type="protein sequence ID" value="KAF8710754.1"/>
    <property type="molecule type" value="Genomic_DNA"/>
</dbReference>
<evidence type="ECO:0000259" key="4">
    <source>
        <dbReference type="PROSITE" id="PS50158"/>
    </source>
</evidence>
<keyword evidence="2" id="KW-0863">Zinc-finger</keyword>
<keyword evidence="2" id="KW-0479">Metal-binding</keyword>
<dbReference type="SUPFAM" id="SSF57756">
    <property type="entry name" value="Retrovirus zinc finger-like domains"/>
    <property type="match status" value="1"/>
</dbReference>
<dbReference type="PROSITE" id="PS50158">
    <property type="entry name" value="ZF_CCHC"/>
    <property type="match status" value="1"/>
</dbReference>
<dbReference type="Pfam" id="PF03732">
    <property type="entry name" value="Retrotrans_gag"/>
    <property type="match status" value="1"/>
</dbReference>
<accession>A0A8H7LWR7</accession>
<sequence>MEPELSLTALLEAVTALTTTVGSLQDQIRAQSQQITELRAICKETVDLLGDKDQGAPQTQPGPSTGPVTPPTHTGGEAHTPGTVRPGLKAPFCPSRGAGFDSEEEEEPRQAPKKEPCGTPRSLSSLTPFDAGSSTKRPKMDLLDPFKGDIRGRKATQWLDRMLLWVALHREQFDKEEQMVVWILYHMTDKAANWALPIIGTIIKGEGNPPTTILALTVKFKEAFANPDAKRAATRKIAALTQTTTTSEYVTKFCNLMAELNWNMEAYIAQFTRSLHWKVKELLSTKDNIPNDDLEAIFAALVKIDNTCWENKENRPKKAPTKTLVTATTSTTTTQRVRLSEDPNYVTPEERDRCRASGLCVKCGQKGHGIKQCPNGWKATIKEAAKIGQEELEKE</sequence>
<dbReference type="Proteomes" id="UP000602905">
    <property type="component" value="Unassembled WGS sequence"/>
</dbReference>
<comment type="caution">
    <text evidence="5">The sequence shown here is derived from an EMBL/GenBank/DDBJ whole genome shotgun (WGS) entry which is preliminary data.</text>
</comment>
<dbReference type="GO" id="GO:0006397">
    <property type="term" value="P:mRNA processing"/>
    <property type="evidence" value="ECO:0007669"/>
    <property type="project" value="UniProtKB-KW"/>
</dbReference>
<evidence type="ECO:0000256" key="3">
    <source>
        <dbReference type="SAM" id="MobiDB-lite"/>
    </source>
</evidence>
<proteinExistence type="predicted"/>
<protein>
    <recommendedName>
        <fullName evidence="4">CCHC-type domain-containing protein</fullName>
    </recommendedName>
</protein>
<evidence type="ECO:0000313" key="6">
    <source>
        <dbReference type="Proteomes" id="UP000602905"/>
    </source>
</evidence>
<feature type="non-terminal residue" evidence="5">
    <location>
        <position position="1"/>
    </location>
</feature>
<dbReference type="OrthoDB" id="3206916at2759"/>
<dbReference type="InterPro" id="IPR036875">
    <property type="entry name" value="Znf_CCHC_sf"/>
</dbReference>
<dbReference type="GO" id="GO:0003676">
    <property type="term" value="F:nucleic acid binding"/>
    <property type="evidence" value="ECO:0007669"/>
    <property type="project" value="InterPro"/>
</dbReference>
<dbReference type="AlphaFoldDB" id="A0A8H7LWR7"/>
<evidence type="ECO:0000313" key="5">
    <source>
        <dbReference type="EMBL" id="KAF8710754.1"/>
    </source>
</evidence>
<feature type="compositionally biased region" description="Low complexity" evidence="3">
    <location>
        <begin position="55"/>
        <end position="75"/>
    </location>
</feature>
<evidence type="ECO:0000256" key="1">
    <source>
        <dbReference type="ARBA" id="ARBA00022664"/>
    </source>
</evidence>
<dbReference type="PANTHER" id="PTHR15503:SF22">
    <property type="entry name" value="TRANSPOSON TY3-I GAG POLYPROTEIN"/>
    <property type="match status" value="1"/>
</dbReference>
<dbReference type="Gene3D" id="4.10.60.10">
    <property type="entry name" value="Zinc finger, CCHC-type"/>
    <property type="match status" value="1"/>
</dbReference>
<dbReference type="InterPro" id="IPR001878">
    <property type="entry name" value="Znf_CCHC"/>
</dbReference>
<dbReference type="GO" id="GO:0008270">
    <property type="term" value="F:zinc ion binding"/>
    <property type="evidence" value="ECO:0007669"/>
    <property type="project" value="UniProtKB-KW"/>
</dbReference>
<keyword evidence="2" id="KW-0862">Zinc</keyword>
<dbReference type="InterPro" id="IPR032567">
    <property type="entry name" value="RTL1-rel"/>
</dbReference>
<dbReference type="InterPro" id="IPR005162">
    <property type="entry name" value="Retrotrans_gag_dom"/>
</dbReference>
<feature type="compositionally biased region" description="Polar residues" evidence="3">
    <location>
        <begin position="121"/>
        <end position="135"/>
    </location>
</feature>
<dbReference type="PANTHER" id="PTHR15503">
    <property type="entry name" value="LDOC1 RELATED"/>
    <property type="match status" value="1"/>
</dbReference>
<reference evidence="5" key="1">
    <citation type="submission" date="2020-09" db="EMBL/GenBank/DDBJ databases">
        <title>Comparative genome analyses of four rice-infecting Rhizoctonia solani isolates reveal extensive enrichment of homogalacturonan modification genes.</title>
        <authorList>
            <person name="Lee D.-Y."/>
            <person name="Jeon J."/>
            <person name="Kim K.-T."/>
            <person name="Cheong K."/>
            <person name="Song H."/>
            <person name="Choi G."/>
            <person name="Ko J."/>
            <person name="Opiyo S.O."/>
            <person name="Zuo S."/>
            <person name="Madhav S."/>
            <person name="Lee Y.-H."/>
            <person name="Wang G.-L."/>
        </authorList>
    </citation>
    <scope>NUCLEOTIDE SEQUENCE</scope>
    <source>
        <strain evidence="5">AG1-IA WGL</strain>
    </source>
</reference>
<organism evidence="5 6">
    <name type="scientific">Rhizoctonia solani</name>
    <dbReference type="NCBI Taxonomy" id="456999"/>
    <lineage>
        <taxon>Eukaryota</taxon>
        <taxon>Fungi</taxon>
        <taxon>Dikarya</taxon>
        <taxon>Basidiomycota</taxon>
        <taxon>Agaricomycotina</taxon>
        <taxon>Agaricomycetes</taxon>
        <taxon>Cantharellales</taxon>
        <taxon>Ceratobasidiaceae</taxon>
        <taxon>Rhizoctonia</taxon>
    </lineage>
</organism>
<evidence type="ECO:0000256" key="2">
    <source>
        <dbReference type="PROSITE-ProRule" id="PRU00047"/>
    </source>
</evidence>
<name>A0A8H7LWR7_9AGAM</name>
<gene>
    <name evidence="5" type="ORF">RHS03_01705</name>
</gene>
<feature type="domain" description="CCHC-type" evidence="4">
    <location>
        <begin position="360"/>
        <end position="375"/>
    </location>
</feature>